<feature type="domain" description="VWFA" evidence="3">
    <location>
        <begin position="32"/>
        <end position="211"/>
    </location>
</feature>
<gene>
    <name evidence="4" type="ORF">GCM10011521_05350</name>
</gene>
<evidence type="ECO:0000313" key="4">
    <source>
        <dbReference type="EMBL" id="GGA70141.1"/>
    </source>
</evidence>
<proteinExistence type="predicted"/>
<comment type="caution">
    <text evidence="4">The sequence shown here is derived from an EMBL/GenBank/DDBJ whole genome shotgun (WGS) entry which is preliminary data.</text>
</comment>
<dbReference type="InterPro" id="IPR002035">
    <property type="entry name" value="VWF_A"/>
</dbReference>
<evidence type="ECO:0000313" key="5">
    <source>
        <dbReference type="Proteomes" id="UP000623419"/>
    </source>
</evidence>
<dbReference type="EMBL" id="BMKC01000001">
    <property type="protein sequence ID" value="GGA70141.1"/>
    <property type="molecule type" value="Genomic_DNA"/>
</dbReference>
<dbReference type="Gene3D" id="3.40.50.410">
    <property type="entry name" value="von Willebrand factor, type A domain"/>
    <property type="match status" value="1"/>
</dbReference>
<feature type="region of interest" description="Disordered" evidence="1">
    <location>
        <begin position="544"/>
        <end position="573"/>
    </location>
</feature>
<feature type="signal peptide" evidence="2">
    <location>
        <begin position="1"/>
        <end position="25"/>
    </location>
</feature>
<evidence type="ECO:0000259" key="3">
    <source>
        <dbReference type="PROSITE" id="PS50234"/>
    </source>
</evidence>
<protein>
    <recommendedName>
        <fullName evidence="3">VWFA domain-containing protein</fullName>
    </recommendedName>
</protein>
<dbReference type="PROSITE" id="PS50234">
    <property type="entry name" value="VWFA"/>
    <property type="match status" value="1"/>
</dbReference>
<accession>A0ABQ1HDI3</accession>
<dbReference type="Proteomes" id="UP000623419">
    <property type="component" value="Unassembled WGS sequence"/>
</dbReference>
<feature type="chain" id="PRO_5045125345" description="VWFA domain-containing protein" evidence="2">
    <location>
        <begin position="26"/>
        <end position="694"/>
    </location>
</feature>
<dbReference type="Pfam" id="PF13519">
    <property type="entry name" value="VWA_2"/>
    <property type="match status" value="1"/>
</dbReference>
<dbReference type="SUPFAM" id="SSF53300">
    <property type="entry name" value="vWA-like"/>
    <property type="match status" value="1"/>
</dbReference>
<dbReference type="InterPro" id="IPR036465">
    <property type="entry name" value="vWFA_dom_sf"/>
</dbReference>
<sequence length="694" mass="74589">MPRTTRRATLPALALLCLAPGLAQAQAPAQEQAIIVLDASGSMWGQINGKPKLEIARETLATVLKDTPDTMALGLIAYGHREKGNCDDIELVVPVRTGSAGDIADAAAKMKFLGMTPLSESVARAANELRFTEQKATVILITDGLETCKADPCALGKELEESGVDFTAHVVGFGLSAEEGKQVACLAENTGGRYIAANDADGLAAALTQTVVSAPAAPPAPEATLDAPDSAPMSSRILVSWTGPGHQYDEVQVFAPEERGGRGKVIDNQRVLSDKRAGQKQVELVAPAKPGDYLLRYYHGAQSKVIATRPISITEAEVGLQAPAEVSIASRFDVTWTGPGEQYDEVQVWDPRARAGSGKAVDNQRVQSDKGYDQRRVSLTAPAVPGDYELRYYNGHNSAVLATVPLKVLDAEVALQAPEQVDMASSFTVTWTGPGAQYDEVQVWDPRARAGSGKAVDNQRVQSDKGYDQRQVTMTAPASPGDYELRYWNGDNSKVLATVPLRVVAIDVALDAPASVPMASDFLVTWTGPGARYDEVQVWDPRARAGSGKAVDNQRVQSDKGYDQRQVTMTAPGKPGDYTLRYWNGDNASLLHEQPLKVTAVEVALDAPASAPAGQYVTITWTGPGARYDEVQVWDPAARAGRGKSLVGKRVQSDKAYDQRQVTLKLPDAPGDYELRYWNGDNSLLLHSQPFRVE</sequence>
<name>A0ABQ1HDI3_9GAMM</name>
<keyword evidence="5" id="KW-1185">Reference proteome</keyword>
<reference evidence="5" key="1">
    <citation type="journal article" date="2019" name="Int. J. Syst. Evol. Microbiol.">
        <title>The Global Catalogue of Microorganisms (GCM) 10K type strain sequencing project: providing services to taxonomists for standard genome sequencing and annotation.</title>
        <authorList>
            <consortium name="The Broad Institute Genomics Platform"/>
            <consortium name="The Broad Institute Genome Sequencing Center for Infectious Disease"/>
            <person name="Wu L."/>
            <person name="Ma J."/>
        </authorList>
    </citation>
    <scope>NUCLEOTIDE SEQUENCE [LARGE SCALE GENOMIC DNA]</scope>
    <source>
        <strain evidence="5">CGMCC 1.15905</strain>
    </source>
</reference>
<dbReference type="RefSeq" id="WP_229668430.1">
    <property type="nucleotide sequence ID" value="NZ_BMKC01000001.1"/>
</dbReference>
<evidence type="ECO:0000256" key="2">
    <source>
        <dbReference type="SAM" id="SignalP"/>
    </source>
</evidence>
<keyword evidence="2" id="KW-0732">Signal</keyword>
<evidence type="ECO:0000256" key="1">
    <source>
        <dbReference type="SAM" id="MobiDB-lite"/>
    </source>
</evidence>
<dbReference type="SMART" id="SM00327">
    <property type="entry name" value="VWA"/>
    <property type="match status" value="1"/>
</dbReference>
<organism evidence="4 5">
    <name type="scientific">Arenimonas soli</name>
    <dbReference type="NCBI Taxonomy" id="2269504"/>
    <lineage>
        <taxon>Bacteria</taxon>
        <taxon>Pseudomonadati</taxon>
        <taxon>Pseudomonadota</taxon>
        <taxon>Gammaproteobacteria</taxon>
        <taxon>Lysobacterales</taxon>
        <taxon>Lysobacteraceae</taxon>
        <taxon>Arenimonas</taxon>
    </lineage>
</organism>